<sequence>MKFTFENAKYSIGPGNDRTLSRKINDYKFKVNMVKENKNLFGVVLAFWDEYLNFKDIPNKWEVVIITHNPTSWIPENEFFITEFPDSWIVISVHDNYVQEIRALIGEKWYDFEILKSRFEQLTRWEAKILGPVVTMSIKGFDKLLPMSPNAIRLEPEDEKKFHDFMESCTDSEAKEVNMEFGNPTHFFYALYQEWIIVSLANYSVDDKNRIGHIWIITPFRFSWKGYGKQLVNTVIRQIIDSWLAPQYRASSTNIASLKIAESLWFERVLESFSFIPA</sequence>
<organism evidence="1">
    <name type="scientific">uncultured bacterium</name>
    <name type="common">gcode 4</name>
    <dbReference type="NCBI Taxonomy" id="1234023"/>
    <lineage>
        <taxon>Bacteria</taxon>
        <taxon>environmental samples</taxon>
    </lineage>
</organism>
<reference evidence="1" key="1">
    <citation type="journal article" date="2012" name="Science">
        <title>Fermentation, hydrogen, and sulfur metabolism in multiple uncultivated bacterial phyla.</title>
        <authorList>
            <person name="Wrighton K.C."/>
            <person name="Thomas B.C."/>
            <person name="Sharon I."/>
            <person name="Miller C.S."/>
            <person name="Castelle C.J."/>
            <person name="VerBerkmoes N.C."/>
            <person name="Wilkins M.J."/>
            <person name="Hettich R.L."/>
            <person name="Lipton M.S."/>
            <person name="Williams K.H."/>
            <person name="Long P.E."/>
            <person name="Banfield J.F."/>
        </authorList>
    </citation>
    <scope>NUCLEOTIDE SEQUENCE [LARGE SCALE GENOMIC DNA]</scope>
</reference>
<proteinExistence type="predicted"/>
<dbReference type="Gene3D" id="3.40.630.30">
    <property type="match status" value="1"/>
</dbReference>
<accession>K2G249</accession>
<dbReference type="EMBL" id="AMFJ01000193">
    <property type="protein sequence ID" value="EKE29288.1"/>
    <property type="molecule type" value="Genomic_DNA"/>
</dbReference>
<protein>
    <recommendedName>
        <fullName evidence="2">N-acetyltransferase domain-containing protein</fullName>
    </recommendedName>
</protein>
<dbReference type="AlphaFoldDB" id="K2G249"/>
<name>K2G249_9BACT</name>
<comment type="caution">
    <text evidence="1">The sequence shown here is derived from an EMBL/GenBank/DDBJ whole genome shotgun (WGS) entry which is preliminary data.</text>
</comment>
<dbReference type="SUPFAM" id="SSF55729">
    <property type="entry name" value="Acyl-CoA N-acyltransferases (Nat)"/>
    <property type="match status" value="1"/>
</dbReference>
<evidence type="ECO:0008006" key="2">
    <source>
        <dbReference type="Google" id="ProtNLM"/>
    </source>
</evidence>
<evidence type="ECO:0000313" key="1">
    <source>
        <dbReference type="EMBL" id="EKE29288.1"/>
    </source>
</evidence>
<dbReference type="InterPro" id="IPR016181">
    <property type="entry name" value="Acyl_CoA_acyltransferase"/>
</dbReference>
<gene>
    <name evidence="1" type="ORF">ACD_2C00193G0009</name>
</gene>